<evidence type="ECO:0000256" key="1">
    <source>
        <dbReference type="SAM" id="MobiDB-lite"/>
    </source>
</evidence>
<gene>
    <name evidence="2" type="ORF">CK203_112595</name>
</gene>
<reference evidence="2 3" key="1">
    <citation type="journal article" date="2018" name="PLoS Genet.">
        <title>Population sequencing reveals clonal diversity and ancestral inbreeding in the grapevine cultivar Chardonnay.</title>
        <authorList>
            <person name="Roach M.J."/>
            <person name="Johnson D.L."/>
            <person name="Bohlmann J."/>
            <person name="van Vuuren H.J."/>
            <person name="Jones S.J."/>
            <person name="Pretorius I.S."/>
            <person name="Schmidt S.A."/>
            <person name="Borneman A.R."/>
        </authorList>
    </citation>
    <scope>NUCLEOTIDE SEQUENCE [LARGE SCALE GENOMIC DNA]</scope>
    <source>
        <strain evidence="3">cv. Chardonnay</strain>
        <tissue evidence="2">Leaf</tissue>
    </source>
</reference>
<dbReference type="OrthoDB" id="9332038at2759"/>
<accession>A0A438C8L4</accession>
<feature type="region of interest" description="Disordered" evidence="1">
    <location>
        <begin position="1"/>
        <end position="34"/>
    </location>
</feature>
<dbReference type="AlphaFoldDB" id="A0A438C8L4"/>
<feature type="compositionally biased region" description="Polar residues" evidence="1">
    <location>
        <begin position="12"/>
        <end position="21"/>
    </location>
</feature>
<dbReference type="EMBL" id="QGNW01002456">
    <property type="protein sequence ID" value="RVW19605.1"/>
    <property type="molecule type" value="Genomic_DNA"/>
</dbReference>
<comment type="caution">
    <text evidence="2">The sequence shown here is derived from an EMBL/GenBank/DDBJ whole genome shotgun (WGS) entry which is preliminary data.</text>
</comment>
<dbReference type="Proteomes" id="UP000288805">
    <property type="component" value="Unassembled WGS sequence"/>
</dbReference>
<protein>
    <submittedName>
        <fullName evidence="2">Uncharacterized protein</fullName>
    </submittedName>
</protein>
<name>A0A438C8L4_VITVI</name>
<evidence type="ECO:0000313" key="2">
    <source>
        <dbReference type="EMBL" id="RVW19605.1"/>
    </source>
</evidence>
<sequence>MDDDGVGASKDAQPQHSDQATSSSSSSAESESRWRPSKLVFAPYSPSLEAATKSQALRVVVRRPVRAVHLKGIWPSESGFSSVFGFGENGWIGSRISLPSNFYPGVYGPTLKMDREGFWGELGTIPLKHSRGGKLSYAMRRFSEMVEDLELWDMPLQGGLFTWSSDLNNRFLISEDWEDHFPREVVGETIVVKGAPRLRVALRHPPTPRLKVGNAPSQSCFRPDNSPKFCPSLSRAMEKLQDYFAPWCALSLLKLWERPNFSGFASFILAEKLKALKPIMRSWSKEVFGKVEVQKALALNLVDFWDKEESSRSLSLEEEESRREARENHKKWVV</sequence>
<evidence type="ECO:0000313" key="3">
    <source>
        <dbReference type="Proteomes" id="UP000288805"/>
    </source>
</evidence>
<proteinExistence type="predicted"/>
<organism evidence="2 3">
    <name type="scientific">Vitis vinifera</name>
    <name type="common">Grape</name>
    <dbReference type="NCBI Taxonomy" id="29760"/>
    <lineage>
        <taxon>Eukaryota</taxon>
        <taxon>Viridiplantae</taxon>
        <taxon>Streptophyta</taxon>
        <taxon>Embryophyta</taxon>
        <taxon>Tracheophyta</taxon>
        <taxon>Spermatophyta</taxon>
        <taxon>Magnoliopsida</taxon>
        <taxon>eudicotyledons</taxon>
        <taxon>Gunneridae</taxon>
        <taxon>Pentapetalae</taxon>
        <taxon>rosids</taxon>
        <taxon>Vitales</taxon>
        <taxon>Vitaceae</taxon>
        <taxon>Viteae</taxon>
        <taxon>Vitis</taxon>
    </lineage>
</organism>